<sequence>MVKTGIDFRISVDTSKFDNMSALPAVSIILLSVFVLVVFVVLSGKRSPQEANNSWQNIKRNEPRHAGETMEAALKRKFLAFNGSELDRVARRYLDLQARGYDTERFRKTFAPELAGFIENHLWGELSDEERDFLRHTRNEGDETLFHLFEPRILLRATYLKSSYRSPTMTPIEFEKWCAKMLRAAGWSTQETKATGDQGADVIATKGDLRLVVQCKFYSSPVGNKAVQEAFAAKTHYAATHAMVVTNASFTPAAQRLSTSTRVILVHADDLISVDRWIQRQDGV</sequence>
<dbReference type="Pfam" id="PF04471">
    <property type="entry name" value="Mrr_cat"/>
    <property type="match status" value="1"/>
</dbReference>
<keyword evidence="3" id="KW-0540">Nuclease</keyword>
<evidence type="ECO:0000313" key="4">
    <source>
        <dbReference type="Proteomes" id="UP000316801"/>
    </source>
</evidence>
<comment type="caution">
    <text evidence="3">The sequence shown here is derived from an EMBL/GenBank/DDBJ whole genome shotgun (WGS) entry which is preliminary data.</text>
</comment>
<keyword evidence="3" id="KW-0378">Hydrolase</keyword>
<dbReference type="Proteomes" id="UP000316801">
    <property type="component" value="Unassembled WGS sequence"/>
</dbReference>
<dbReference type="SUPFAM" id="SSF52980">
    <property type="entry name" value="Restriction endonuclease-like"/>
    <property type="match status" value="1"/>
</dbReference>
<dbReference type="GO" id="GO:0015666">
    <property type="term" value="F:restriction endodeoxyribonuclease activity"/>
    <property type="evidence" value="ECO:0007669"/>
    <property type="project" value="TreeGrafter"/>
</dbReference>
<organism evidence="3 4">
    <name type="scientific">Rhizobium straminoryzae</name>
    <dbReference type="NCBI Taxonomy" id="1387186"/>
    <lineage>
        <taxon>Bacteria</taxon>
        <taxon>Pseudomonadati</taxon>
        <taxon>Pseudomonadota</taxon>
        <taxon>Alphaproteobacteria</taxon>
        <taxon>Hyphomicrobiales</taxon>
        <taxon>Rhizobiaceae</taxon>
        <taxon>Rhizobium/Agrobacterium group</taxon>
        <taxon>Rhizobium</taxon>
    </lineage>
</organism>
<feature type="domain" description="Restriction endonuclease type IV Mrr" evidence="2">
    <location>
        <begin position="168"/>
        <end position="273"/>
    </location>
</feature>
<dbReference type="InterPro" id="IPR011856">
    <property type="entry name" value="tRNA_endonuc-like_dom_sf"/>
</dbReference>
<dbReference type="PANTHER" id="PTHR30015">
    <property type="entry name" value="MRR RESTRICTION SYSTEM PROTEIN"/>
    <property type="match status" value="1"/>
</dbReference>
<keyword evidence="4" id="KW-1185">Reference proteome</keyword>
<keyword evidence="3" id="KW-0255">Endonuclease</keyword>
<proteinExistence type="predicted"/>
<protein>
    <submittedName>
        <fullName evidence="3">Restriction endonuclease</fullName>
    </submittedName>
</protein>
<evidence type="ECO:0000259" key="2">
    <source>
        <dbReference type="Pfam" id="PF04471"/>
    </source>
</evidence>
<dbReference type="EMBL" id="VJMG01000065">
    <property type="protein sequence ID" value="TRL35522.1"/>
    <property type="molecule type" value="Genomic_DNA"/>
</dbReference>
<dbReference type="Gene3D" id="3.40.1350.10">
    <property type="match status" value="1"/>
</dbReference>
<dbReference type="AlphaFoldDB" id="A0A549T0W5"/>
<dbReference type="InterPro" id="IPR011335">
    <property type="entry name" value="Restrct_endonuc-II-like"/>
</dbReference>
<evidence type="ECO:0000256" key="1">
    <source>
        <dbReference type="SAM" id="Phobius"/>
    </source>
</evidence>
<gene>
    <name evidence="3" type="ORF">FNA46_20200</name>
</gene>
<feature type="transmembrane region" description="Helical" evidence="1">
    <location>
        <begin position="20"/>
        <end position="42"/>
    </location>
</feature>
<keyword evidence="1" id="KW-0472">Membrane</keyword>
<dbReference type="InterPro" id="IPR007560">
    <property type="entry name" value="Restrct_endonuc_IV_Mrr"/>
</dbReference>
<dbReference type="GO" id="GO:0009307">
    <property type="term" value="P:DNA restriction-modification system"/>
    <property type="evidence" value="ECO:0007669"/>
    <property type="project" value="InterPro"/>
</dbReference>
<dbReference type="InterPro" id="IPR052906">
    <property type="entry name" value="Type_IV_Methyl-Rstrct_Enzyme"/>
</dbReference>
<keyword evidence="1" id="KW-1133">Transmembrane helix</keyword>
<keyword evidence="1" id="KW-0812">Transmembrane</keyword>
<accession>A0A549T0W5</accession>
<dbReference type="GO" id="GO:0003677">
    <property type="term" value="F:DNA binding"/>
    <property type="evidence" value="ECO:0007669"/>
    <property type="project" value="InterPro"/>
</dbReference>
<name>A0A549T0W5_9HYPH</name>
<evidence type="ECO:0000313" key="3">
    <source>
        <dbReference type="EMBL" id="TRL35522.1"/>
    </source>
</evidence>
<reference evidence="3 4" key="1">
    <citation type="submission" date="2019-07" db="EMBL/GenBank/DDBJ databases">
        <title>Ln-dependent methylotrophs.</title>
        <authorList>
            <person name="Tani A."/>
        </authorList>
    </citation>
    <scope>NUCLEOTIDE SEQUENCE [LARGE SCALE GENOMIC DNA]</scope>
    <source>
        <strain evidence="3 4">SM12</strain>
    </source>
</reference>
<dbReference type="PANTHER" id="PTHR30015:SF6">
    <property type="entry name" value="SLL1429 PROTEIN"/>
    <property type="match status" value="1"/>
</dbReference>
<dbReference type="RefSeq" id="WP_185969930.1">
    <property type="nucleotide sequence ID" value="NZ_VJMG01000065.1"/>
</dbReference>